<gene>
    <name evidence="5" type="ORF">DB30_03912</name>
</gene>
<dbReference type="Proteomes" id="UP000031599">
    <property type="component" value="Unassembled WGS sequence"/>
</dbReference>
<dbReference type="EMBL" id="JMCC02000030">
    <property type="protein sequence ID" value="KIG16928.1"/>
    <property type="molecule type" value="Genomic_DNA"/>
</dbReference>
<comment type="caution">
    <text evidence="5">The sequence shown here is derived from an EMBL/GenBank/DDBJ whole genome shotgun (WGS) entry which is preliminary data.</text>
</comment>
<evidence type="ECO:0000256" key="3">
    <source>
        <dbReference type="SAM" id="MobiDB-lite"/>
    </source>
</evidence>
<evidence type="ECO:0000259" key="4">
    <source>
        <dbReference type="Pfam" id="PF09394"/>
    </source>
</evidence>
<dbReference type="InterPro" id="IPR018990">
    <property type="entry name" value="Prot_inh_I42_chagasin"/>
</dbReference>
<dbReference type="InterPro" id="IPR036331">
    <property type="entry name" value="Chagasin-like_sf"/>
</dbReference>
<feature type="compositionally biased region" description="Low complexity" evidence="3">
    <location>
        <begin position="14"/>
        <end position="27"/>
    </location>
</feature>
<evidence type="ECO:0000313" key="5">
    <source>
        <dbReference type="EMBL" id="KIG16928.1"/>
    </source>
</evidence>
<evidence type="ECO:0000256" key="1">
    <source>
        <dbReference type="ARBA" id="ARBA00022690"/>
    </source>
</evidence>
<dbReference type="SUPFAM" id="SSF141066">
    <property type="entry name" value="ICP-like"/>
    <property type="match status" value="1"/>
</dbReference>
<protein>
    <recommendedName>
        <fullName evidence="4">Proteinase inhibitor I42 chagasin domain-containing protein</fullName>
    </recommendedName>
</protein>
<dbReference type="Pfam" id="PF09394">
    <property type="entry name" value="Inhibitor_I42"/>
    <property type="match status" value="1"/>
</dbReference>
<feature type="domain" description="Proteinase inhibitor I42 chagasin" evidence="4">
    <location>
        <begin position="42"/>
        <end position="132"/>
    </location>
</feature>
<accession>A0A0C2A0L3</accession>
<keyword evidence="1" id="KW-0646">Protease inhibitor</keyword>
<name>A0A0C2A0L3_9BACT</name>
<dbReference type="AlphaFoldDB" id="A0A0C2A0L3"/>
<keyword evidence="2" id="KW-0789">Thiol protease inhibitor</keyword>
<dbReference type="GO" id="GO:0004869">
    <property type="term" value="F:cysteine-type endopeptidase inhibitor activity"/>
    <property type="evidence" value="ECO:0007669"/>
    <property type="project" value="UniProtKB-KW"/>
</dbReference>
<dbReference type="Gene3D" id="2.60.40.2020">
    <property type="match status" value="1"/>
</dbReference>
<feature type="region of interest" description="Disordered" evidence="3">
    <location>
        <begin position="1"/>
        <end position="34"/>
    </location>
</feature>
<organism evidence="5 6">
    <name type="scientific">Enhygromyxa salina</name>
    <dbReference type="NCBI Taxonomy" id="215803"/>
    <lineage>
        <taxon>Bacteria</taxon>
        <taxon>Pseudomonadati</taxon>
        <taxon>Myxococcota</taxon>
        <taxon>Polyangia</taxon>
        <taxon>Nannocystales</taxon>
        <taxon>Nannocystaceae</taxon>
        <taxon>Enhygromyxa</taxon>
    </lineage>
</organism>
<proteinExistence type="predicted"/>
<evidence type="ECO:0000256" key="2">
    <source>
        <dbReference type="ARBA" id="ARBA00022704"/>
    </source>
</evidence>
<reference evidence="5 6" key="1">
    <citation type="submission" date="2014-12" db="EMBL/GenBank/DDBJ databases">
        <title>Genome assembly of Enhygromyxa salina DSM 15201.</title>
        <authorList>
            <person name="Sharma G."/>
            <person name="Subramanian S."/>
        </authorList>
    </citation>
    <scope>NUCLEOTIDE SEQUENCE [LARGE SCALE GENOMIC DNA]</scope>
    <source>
        <strain evidence="5 6">DSM 15201</strain>
    </source>
</reference>
<sequence>MIMPACSGSKLSSEEPAAADSPASPSAKVTLTGADTGTSTAAKVGDQLEVQLESPGGVAPEYGMSWADKPVVDGAALRLVRSEVEPPPEHIDGGSTAYRYHFEAVAPGKATIRIDAVNPGEQAEQGPWTVTVDVSE</sequence>
<evidence type="ECO:0000313" key="6">
    <source>
        <dbReference type="Proteomes" id="UP000031599"/>
    </source>
</evidence>